<protein>
    <submittedName>
        <fullName evidence="8">Histone H2B</fullName>
    </submittedName>
</protein>
<keyword evidence="9" id="KW-1185">Reference proteome</keyword>
<feature type="transmembrane region" description="Helical" evidence="7">
    <location>
        <begin position="749"/>
        <end position="770"/>
    </location>
</feature>
<dbReference type="GeneID" id="59340973"/>
<comment type="subcellular location">
    <subcellularLocation>
        <location evidence="1">Membrane</location>
        <topology evidence="1">Multi-pass membrane protein</topology>
    </subcellularLocation>
</comment>
<sequence length="894" mass="96849">MSGGGRYSAEKYLSSTDETRQRGAEYRLRWAGERFILSAFFAQGLPKTVVRSFGRTRACVSPLPSFMPPRSFGRDESALDDTELATESPVRRLMGRISFSAFSQHRPSFASRWTNRSEEQETAERPPMPHMIQSSAETNATPLPVLSMIVLSITMLGEFLSANVSTPFVLFMVKSFGEFKDDAEVAFWTGILVSTFFLTQFLTAILWATVADKHGRRFVLVVSLLGSAITCAVFGTSTSLEEAICIRLLQGVFAGAVGVARGSVSFITDSTNEARAYAILGYLPSSAINFVELTVASFCWGMGGVAGAIVGGAFERPALKWPGVFEETIFAAFPYLLPCAVAACVTLIGSILGCFLGPDGGPREGTIRLIEKHDSHPPIPEETEESRPPTPVFEDDDRTSIAGNIRKKFSGYFAKRVPDAPSNLEMPSPQSAVRLDRTRTFSRTSRANGSAYGYSSAYRNRLQSNATARRGSLSSNLRRRRGSNVEGHRDSTTSDLNFAQRLLMANENAVTSIADLWVASALNVDNDDPFEDDWEGDSNDEADPGDNPEENTLTPERRASRASARRPSASTSVHPNRLGSPRSPSGQSPRPVAVRQSSFTQTLDGSLGARRFSTVPSIFSHSGVRTPPAMLDAQQLLQTETDGLEPIFESRQSSEHDAEAALEPPPPSLMSMLPILVIVQYGILALHSTTHDQVFLSYLVTDYAGGGLNLDAGNFAQLIALMCLAQIFYQFLLYGHIGPPRGRFSHLAMFRIGSALFIPAYLVVTLLRPFASADSNSKPSIVLMAALVLSTALRYCGSCFAYTSISILVNYSKSFDSISAFFHAQLSTVTPPNAVGLANGLAQSIVSLARCFGPVIGGYLWSASTQDNPSGYPLGFLICSAVCGLSVLSSFLIR</sequence>
<dbReference type="Pfam" id="PF07690">
    <property type="entry name" value="MFS_1"/>
    <property type="match status" value="1"/>
</dbReference>
<dbReference type="RefSeq" id="XP_037226367.1">
    <property type="nucleotide sequence ID" value="XM_037358457.1"/>
</dbReference>
<feature type="transmembrane region" description="Helical" evidence="7">
    <location>
        <begin position="782"/>
        <end position="805"/>
    </location>
</feature>
<feature type="region of interest" description="Disordered" evidence="6">
    <location>
        <begin position="527"/>
        <end position="596"/>
    </location>
</feature>
<feature type="compositionally biased region" description="Polar residues" evidence="6">
    <location>
        <begin position="457"/>
        <end position="467"/>
    </location>
</feature>
<evidence type="ECO:0000256" key="2">
    <source>
        <dbReference type="ARBA" id="ARBA00022448"/>
    </source>
</evidence>
<feature type="region of interest" description="Disordered" evidence="6">
    <location>
        <begin position="420"/>
        <end position="492"/>
    </location>
</feature>
<dbReference type="PANTHER" id="PTHR23504:SF17">
    <property type="entry name" value="MAJOR FACILITATOR SUPERFAMILY (MFS) PROFILE DOMAIN-CONTAINING PROTEIN"/>
    <property type="match status" value="1"/>
</dbReference>
<feature type="transmembrane region" description="Helical" evidence="7">
    <location>
        <begin position="185"/>
        <end position="206"/>
    </location>
</feature>
<dbReference type="PANTHER" id="PTHR23504">
    <property type="entry name" value="MAJOR FACILITATOR SUPERFAMILY DOMAIN-CONTAINING PROTEIN 10"/>
    <property type="match status" value="1"/>
</dbReference>
<evidence type="ECO:0000256" key="1">
    <source>
        <dbReference type="ARBA" id="ARBA00004141"/>
    </source>
</evidence>
<feature type="transmembrane region" description="Helical" evidence="7">
    <location>
        <begin position="149"/>
        <end position="173"/>
    </location>
</feature>
<dbReference type="Gene3D" id="1.20.1250.20">
    <property type="entry name" value="MFS general substrate transporter like domains"/>
    <property type="match status" value="2"/>
</dbReference>
<feature type="region of interest" description="Disordered" evidence="6">
    <location>
        <begin position="374"/>
        <end position="397"/>
    </location>
</feature>
<evidence type="ECO:0000313" key="9">
    <source>
        <dbReference type="Proteomes" id="UP000636479"/>
    </source>
</evidence>
<keyword evidence="3 7" id="KW-0812">Transmembrane</keyword>
<evidence type="ECO:0000256" key="4">
    <source>
        <dbReference type="ARBA" id="ARBA00022989"/>
    </source>
</evidence>
<feature type="transmembrane region" description="Helical" evidence="7">
    <location>
        <begin position="334"/>
        <end position="356"/>
    </location>
</feature>
<dbReference type="AlphaFoldDB" id="A0A8H6WL17"/>
<dbReference type="InterPro" id="IPR011701">
    <property type="entry name" value="MFS"/>
</dbReference>
<dbReference type="Proteomes" id="UP000636479">
    <property type="component" value="Unassembled WGS sequence"/>
</dbReference>
<feature type="transmembrane region" description="Helical" evidence="7">
    <location>
        <begin position="218"/>
        <end position="236"/>
    </location>
</feature>
<dbReference type="OrthoDB" id="10262656at2759"/>
<keyword evidence="5 7" id="KW-0472">Membrane</keyword>
<evidence type="ECO:0000256" key="7">
    <source>
        <dbReference type="SAM" id="Phobius"/>
    </source>
</evidence>
<feature type="transmembrane region" description="Helical" evidence="7">
    <location>
        <begin position="718"/>
        <end position="737"/>
    </location>
</feature>
<dbReference type="GO" id="GO:0022857">
    <property type="term" value="F:transmembrane transporter activity"/>
    <property type="evidence" value="ECO:0007669"/>
    <property type="project" value="InterPro"/>
</dbReference>
<feature type="compositionally biased region" description="Acidic residues" evidence="6">
    <location>
        <begin position="527"/>
        <end position="549"/>
    </location>
</feature>
<proteinExistence type="predicted"/>
<feature type="transmembrane region" description="Helical" evidence="7">
    <location>
        <begin position="248"/>
        <end position="267"/>
    </location>
</feature>
<keyword evidence="4 7" id="KW-1133">Transmembrane helix</keyword>
<gene>
    <name evidence="8" type="ORF">MIND_00153200</name>
</gene>
<evidence type="ECO:0000313" key="8">
    <source>
        <dbReference type="EMBL" id="KAF7316344.1"/>
    </source>
</evidence>
<evidence type="ECO:0000256" key="3">
    <source>
        <dbReference type="ARBA" id="ARBA00022692"/>
    </source>
</evidence>
<evidence type="ECO:0000256" key="5">
    <source>
        <dbReference type="ARBA" id="ARBA00023136"/>
    </source>
</evidence>
<name>A0A8H6WL17_9AGAR</name>
<accession>A0A8H6WL17</accession>
<dbReference type="GO" id="GO:0016020">
    <property type="term" value="C:membrane"/>
    <property type="evidence" value="ECO:0007669"/>
    <property type="project" value="UniProtKB-SubCell"/>
</dbReference>
<dbReference type="EMBL" id="JACAZF010000001">
    <property type="protein sequence ID" value="KAF7316344.1"/>
    <property type="molecule type" value="Genomic_DNA"/>
</dbReference>
<feature type="transmembrane region" description="Helical" evidence="7">
    <location>
        <begin position="872"/>
        <end position="893"/>
    </location>
</feature>
<feature type="compositionally biased region" description="Low complexity" evidence="6">
    <location>
        <begin position="579"/>
        <end position="591"/>
    </location>
</feature>
<evidence type="ECO:0000256" key="6">
    <source>
        <dbReference type="SAM" id="MobiDB-lite"/>
    </source>
</evidence>
<dbReference type="InterPro" id="IPR036259">
    <property type="entry name" value="MFS_trans_sf"/>
</dbReference>
<comment type="caution">
    <text evidence="8">The sequence shown here is derived from an EMBL/GenBank/DDBJ whole genome shotgun (WGS) entry which is preliminary data.</text>
</comment>
<organism evidence="8 9">
    <name type="scientific">Mycena indigotica</name>
    <dbReference type="NCBI Taxonomy" id="2126181"/>
    <lineage>
        <taxon>Eukaryota</taxon>
        <taxon>Fungi</taxon>
        <taxon>Dikarya</taxon>
        <taxon>Basidiomycota</taxon>
        <taxon>Agaricomycotina</taxon>
        <taxon>Agaricomycetes</taxon>
        <taxon>Agaricomycetidae</taxon>
        <taxon>Agaricales</taxon>
        <taxon>Marasmiineae</taxon>
        <taxon>Mycenaceae</taxon>
        <taxon>Mycena</taxon>
    </lineage>
</organism>
<feature type="compositionally biased region" description="Low complexity" evidence="6">
    <location>
        <begin position="561"/>
        <end position="572"/>
    </location>
</feature>
<dbReference type="SUPFAM" id="SSF103473">
    <property type="entry name" value="MFS general substrate transporter"/>
    <property type="match status" value="2"/>
</dbReference>
<reference evidence="8" key="1">
    <citation type="submission" date="2020-05" db="EMBL/GenBank/DDBJ databases">
        <title>Mycena genomes resolve the evolution of fungal bioluminescence.</title>
        <authorList>
            <person name="Tsai I.J."/>
        </authorList>
    </citation>
    <scope>NUCLEOTIDE SEQUENCE</scope>
    <source>
        <strain evidence="8">171206Taipei</strain>
    </source>
</reference>
<feature type="transmembrane region" description="Helical" evidence="7">
    <location>
        <begin position="288"/>
        <end position="314"/>
    </location>
</feature>
<keyword evidence="2" id="KW-0813">Transport</keyword>